<evidence type="ECO:0000256" key="2">
    <source>
        <dbReference type="SAM" id="SignalP"/>
    </source>
</evidence>
<keyword evidence="1 2" id="KW-0732">Signal</keyword>
<dbReference type="PANTHER" id="PTHR11102:SF160">
    <property type="entry name" value="ERAD-ASSOCIATED E3 UBIQUITIN-PROTEIN LIGASE COMPONENT HRD3"/>
    <property type="match status" value="1"/>
</dbReference>
<sequence length="448" mass="50296">MNRNPIMALIAIVLCMSLHAQEVDNDSILKSVEDYIYLGDLDRRESKRVFTKVKELSEAGDAAAICLLGILYKDGIGTHLSFDRAREQFRIAHEMGNAKASYSLGYLYLKGLGNISQDYTKAVEWFTISDHPMAKHWLAKMYYFGYGVPKDRARALDILSNNPIYNSEVLLGQLENLDVIKDSTAQEEIEDGELFEAMADGQREILSIAPTEMGTIPESITGNWKGQWVEMDWSGTWMIRNFPASLTVGEVSDVYGTVESTIQVGESSTTSEAIWRNGDLTIFDGQVTIEKQFTDHPDYTTLDYGLNSMSFTVRNLEGTDYLLGRLESQILNWSEPGPPILMVLTREGTPISEEALAAFAEQGDSFIKLYPNPFMDDLLIHYELESDAHVQVRLMDYYGGANVENVTNGFLRAGEHVHTISNGSLKSGIYVVQVQVNDRLYTKLVIKR</sequence>
<dbReference type="Pfam" id="PF08238">
    <property type="entry name" value="Sel1"/>
    <property type="match status" value="3"/>
</dbReference>
<dbReference type="PANTHER" id="PTHR11102">
    <property type="entry name" value="SEL-1-LIKE PROTEIN"/>
    <property type="match status" value="1"/>
</dbReference>
<dbReference type="RefSeq" id="WP_220114662.1">
    <property type="nucleotide sequence ID" value="NZ_JAHZSV010000026.1"/>
</dbReference>
<dbReference type="Pfam" id="PF18962">
    <property type="entry name" value="Por_Secre_tail"/>
    <property type="match status" value="1"/>
</dbReference>
<dbReference type="SMART" id="SM00671">
    <property type="entry name" value="SEL1"/>
    <property type="match status" value="3"/>
</dbReference>
<dbReference type="InterPro" id="IPR026444">
    <property type="entry name" value="Secre_tail"/>
</dbReference>
<organism evidence="4 5">
    <name type="scientific">Flagellimonas abyssi</name>
    <dbReference type="NCBI Taxonomy" id="2864871"/>
    <lineage>
        <taxon>Bacteria</taxon>
        <taxon>Pseudomonadati</taxon>
        <taxon>Bacteroidota</taxon>
        <taxon>Flavobacteriia</taxon>
        <taxon>Flavobacteriales</taxon>
        <taxon>Flavobacteriaceae</taxon>
        <taxon>Flagellimonas</taxon>
    </lineage>
</organism>
<dbReference type="Proteomes" id="UP001196136">
    <property type="component" value="Unassembled WGS sequence"/>
</dbReference>
<dbReference type="InterPro" id="IPR011990">
    <property type="entry name" value="TPR-like_helical_dom_sf"/>
</dbReference>
<evidence type="ECO:0000313" key="5">
    <source>
        <dbReference type="Proteomes" id="UP001196136"/>
    </source>
</evidence>
<dbReference type="SUPFAM" id="SSF81901">
    <property type="entry name" value="HCP-like"/>
    <property type="match status" value="1"/>
</dbReference>
<keyword evidence="5" id="KW-1185">Reference proteome</keyword>
<dbReference type="Gene3D" id="1.25.40.10">
    <property type="entry name" value="Tetratricopeptide repeat domain"/>
    <property type="match status" value="1"/>
</dbReference>
<dbReference type="NCBIfam" id="TIGR04183">
    <property type="entry name" value="Por_Secre_tail"/>
    <property type="match status" value="1"/>
</dbReference>
<protein>
    <submittedName>
        <fullName evidence="4">SEL1-like repeat protein</fullName>
    </submittedName>
</protein>
<feature type="chain" id="PRO_5045522114" evidence="2">
    <location>
        <begin position="21"/>
        <end position="448"/>
    </location>
</feature>
<comment type="caution">
    <text evidence="4">The sequence shown here is derived from an EMBL/GenBank/DDBJ whole genome shotgun (WGS) entry which is preliminary data.</text>
</comment>
<gene>
    <name evidence="4" type="ORF">K1F36_15485</name>
</gene>
<dbReference type="EMBL" id="JAHZSV010000026">
    <property type="protein sequence ID" value="MBW8201228.1"/>
    <property type="molecule type" value="Genomic_DNA"/>
</dbReference>
<evidence type="ECO:0000256" key="1">
    <source>
        <dbReference type="ARBA" id="ARBA00022729"/>
    </source>
</evidence>
<dbReference type="InterPro" id="IPR050767">
    <property type="entry name" value="Sel1_AlgK"/>
</dbReference>
<accession>A0ABS7EWM2</accession>
<reference evidence="4 5" key="1">
    <citation type="submission" date="2021-08" db="EMBL/GenBank/DDBJ databases">
        <title>Muricauda profundi sp. nov., a marine bacterium isolated from deep seawater of the Mariana Trench.</title>
        <authorList>
            <person name="Wei Y."/>
        </authorList>
    </citation>
    <scope>NUCLEOTIDE SEQUENCE [LARGE SCALE GENOMIC DNA]</scope>
    <source>
        <strain evidence="4 5">W52</strain>
    </source>
</reference>
<proteinExistence type="predicted"/>
<feature type="signal peptide" evidence="2">
    <location>
        <begin position="1"/>
        <end position="20"/>
    </location>
</feature>
<name>A0ABS7EWM2_9FLAO</name>
<evidence type="ECO:0000259" key="3">
    <source>
        <dbReference type="Pfam" id="PF18962"/>
    </source>
</evidence>
<evidence type="ECO:0000313" key="4">
    <source>
        <dbReference type="EMBL" id="MBW8201228.1"/>
    </source>
</evidence>
<dbReference type="InterPro" id="IPR006597">
    <property type="entry name" value="Sel1-like"/>
</dbReference>
<feature type="domain" description="Secretion system C-terminal sorting" evidence="3">
    <location>
        <begin position="369"/>
        <end position="446"/>
    </location>
</feature>